<keyword evidence="4 5" id="KW-0802">TPR repeat</keyword>
<dbReference type="GO" id="GO:0005737">
    <property type="term" value="C:cytoplasm"/>
    <property type="evidence" value="ECO:0007669"/>
    <property type="project" value="UniProtKB-SubCell"/>
</dbReference>
<keyword evidence="3" id="KW-0677">Repeat</keyword>
<dbReference type="Pfam" id="PF00515">
    <property type="entry name" value="TPR_1"/>
    <property type="match status" value="1"/>
</dbReference>
<dbReference type="FunFam" id="1.25.40.10:FF:000020">
    <property type="entry name" value="Stress-induced phosphoprotein 1"/>
    <property type="match status" value="1"/>
</dbReference>
<dbReference type="SMART" id="SM00028">
    <property type="entry name" value="TPR"/>
    <property type="match status" value="6"/>
</dbReference>
<dbReference type="Pfam" id="PF07719">
    <property type="entry name" value="TPR_2"/>
    <property type="match status" value="1"/>
</dbReference>
<dbReference type="VEuPathDB" id="TriTrypDB:TvY486_1004460"/>
<feature type="repeat" description="TPR" evidence="5">
    <location>
        <begin position="74"/>
        <end position="107"/>
    </location>
</feature>
<proteinExistence type="predicted"/>
<dbReference type="Gene3D" id="1.25.40.10">
    <property type="entry name" value="Tetratricopeptide repeat domain"/>
    <property type="match status" value="2"/>
</dbReference>
<evidence type="ECO:0000256" key="4">
    <source>
        <dbReference type="ARBA" id="ARBA00022803"/>
    </source>
</evidence>
<feature type="repeat" description="TPR" evidence="5">
    <location>
        <begin position="136"/>
        <end position="169"/>
    </location>
</feature>
<dbReference type="InterPro" id="IPR019734">
    <property type="entry name" value="TPR_rpt"/>
</dbReference>
<dbReference type="PANTHER" id="PTHR22904">
    <property type="entry name" value="TPR REPEAT CONTAINING PROTEIN"/>
    <property type="match status" value="1"/>
</dbReference>
<organism evidence="6">
    <name type="scientific">Trypanosoma vivax (strain Y486)</name>
    <dbReference type="NCBI Taxonomy" id="1055687"/>
    <lineage>
        <taxon>Eukaryota</taxon>
        <taxon>Discoba</taxon>
        <taxon>Euglenozoa</taxon>
        <taxon>Kinetoplastea</taxon>
        <taxon>Metakinetoplastina</taxon>
        <taxon>Trypanosomatida</taxon>
        <taxon>Trypanosomatidae</taxon>
        <taxon>Trypanosoma</taxon>
        <taxon>Duttonella</taxon>
    </lineage>
</organism>
<dbReference type="InterPro" id="IPR013105">
    <property type="entry name" value="TPR_2"/>
</dbReference>
<dbReference type="InterPro" id="IPR011990">
    <property type="entry name" value="TPR-like_helical_dom_sf"/>
</dbReference>
<reference evidence="6" key="1">
    <citation type="journal article" date="2012" name="Proc. Natl. Acad. Sci. U.S.A.">
        <title>Antigenic diversity is generated by distinct evolutionary mechanisms in African trypanosome species.</title>
        <authorList>
            <person name="Jackson A.P."/>
            <person name="Berry A."/>
            <person name="Aslett M."/>
            <person name="Allison H.C."/>
            <person name="Burton P."/>
            <person name="Vavrova-Anderson J."/>
            <person name="Brown R."/>
            <person name="Browne H."/>
            <person name="Corton N."/>
            <person name="Hauser H."/>
            <person name="Gamble J."/>
            <person name="Gilderthorp R."/>
            <person name="Marcello L."/>
            <person name="McQuillan J."/>
            <person name="Otto T.D."/>
            <person name="Quail M.A."/>
            <person name="Sanders M.J."/>
            <person name="van Tonder A."/>
            <person name="Ginger M.L."/>
            <person name="Field M.C."/>
            <person name="Barry J.D."/>
            <person name="Hertz-Fowler C."/>
            <person name="Berriman M."/>
        </authorList>
    </citation>
    <scope>NUCLEOTIDE SEQUENCE</scope>
    <source>
        <strain evidence="6">Y486</strain>
    </source>
</reference>
<evidence type="ECO:0000256" key="5">
    <source>
        <dbReference type="PROSITE-ProRule" id="PRU00339"/>
    </source>
</evidence>
<evidence type="ECO:0000313" key="6">
    <source>
        <dbReference type="EMBL" id="CCC51395.1"/>
    </source>
</evidence>
<evidence type="ECO:0000256" key="3">
    <source>
        <dbReference type="ARBA" id="ARBA00022737"/>
    </source>
</evidence>
<dbReference type="PANTHER" id="PTHR22904:SF523">
    <property type="entry name" value="STRESS-INDUCED-PHOSPHOPROTEIN 1"/>
    <property type="match status" value="1"/>
</dbReference>
<evidence type="ECO:0000256" key="2">
    <source>
        <dbReference type="ARBA" id="ARBA00022490"/>
    </source>
</evidence>
<gene>
    <name evidence="6" type="ORF">TVY486_1004460</name>
</gene>
<dbReference type="AlphaFoldDB" id="G0U692"/>
<sequence length="257" mass="28538">MSVEELKGKGNDAFKAKKFEEAIEWYTKAIDLDPKAESSAPLYSNRAACWQNLGKFDNALADSESCISVRPEWLKGHFRKGVALQSMGNYDGAQKSLQNALKVEPGNEELTEKLQQVNALLKERNDKASPASCKTPEEAKTIGNSLFTAGKYERAAQFYSRAIDLSTTRDGDLANYYANRAACNQQTHSYQLVIDDCNEAISIDPNHVKALIRRAIAYEGLEKWNKALDDYNKANVLAHGIQAVTDGIRRCLKAVRG</sequence>
<protein>
    <submittedName>
        <fullName evidence="6">Putative stress-inducible protein STI1-like</fullName>
    </submittedName>
</protein>
<feature type="repeat" description="TPR" evidence="5">
    <location>
        <begin position="3"/>
        <end position="36"/>
    </location>
</feature>
<dbReference type="EMBL" id="HE573026">
    <property type="protein sequence ID" value="CCC51395.1"/>
    <property type="molecule type" value="Genomic_DNA"/>
</dbReference>
<dbReference type="GO" id="GO:0051879">
    <property type="term" value="F:Hsp90 protein binding"/>
    <property type="evidence" value="ECO:0007669"/>
    <property type="project" value="TreeGrafter"/>
</dbReference>
<evidence type="ECO:0000256" key="1">
    <source>
        <dbReference type="ARBA" id="ARBA00004496"/>
    </source>
</evidence>
<dbReference type="PROSITE" id="PS50005">
    <property type="entry name" value="TPR"/>
    <property type="match status" value="3"/>
</dbReference>
<comment type="subcellular location">
    <subcellularLocation>
        <location evidence="1">Cytoplasm</location>
    </subcellularLocation>
</comment>
<keyword evidence="2" id="KW-0963">Cytoplasm</keyword>
<dbReference type="SUPFAM" id="SSF48452">
    <property type="entry name" value="TPR-like"/>
    <property type="match status" value="2"/>
</dbReference>
<name>G0U692_TRYVY</name>
<accession>G0U692</accession>
<dbReference type="OMA" id="ECTTYTN"/>